<feature type="region of interest" description="Disordered" evidence="1">
    <location>
        <begin position="1"/>
        <end position="37"/>
    </location>
</feature>
<accession>A0AAV4RX36</accession>
<organism evidence="3 4">
    <name type="scientific">Caerostris darwini</name>
    <dbReference type="NCBI Taxonomy" id="1538125"/>
    <lineage>
        <taxon>Eukaryota</taxon>
        <taxon>Metazoa</taxon>
        <taxon>Ecdysozoa</taxon>
        <taxon>Arthropoda</taxon>
        <taxon>Chelicerata</taxon>
        <taxon>Arachnida</taxon>
        <taxon>Araneae</taxon>
        <taxon>Araneomorphae</taxon>
        <taxon>Entelegynae</taxon>
        <taxon>Araneoidea</taxon>
        <taxon>Araneidae</taxon>
        <taxon>Caerostris</taxon>
    </lineage>
</organism>
<dbReference type="InterPro" id="IPR053076">
    <property type="entry name" value="WW_domain_protein"/>
</dbReference>
<comment type="caution">
    <text evidence="3">The sequence shown here is derived from an EMBL/GenBank/DDBJ whole genome shotgun (WGS) entry which is preliminary data.</text>
</comment>
<proteinExistence type="predicted"/>
<dbReference type="EMBL" id="BPLQ01006749">
    <property type="protein sequence ID" value="GIY24845.1"/>
    <property type="molecule type" value="Genomic_DNA"/>
</dbReference>
<dbReference type="PANTHER" id="PTHR46697:SF1">
    <property type="entry name" value="FORMIN-BINDING PROTEIN 4"/>
    <property type="match status" value="1"/>
</dbReference>
<evidence type="ECO:0000259" key="2">
    <source>
        <dbReference type="PROSITE" id="PS50020"/>
    </source>
</evidence>
<dbReference type="AlphaFoldDB" id="A0AAV4RX36"/>
<dbReference type="SUPFAM" id="SSF51045">
    <property type="entry name" value="WW domain"/>
    <property type="match status" value="1"/>
</dbReference>
<feature type="region of interest" description="Disordered" evidence="1">
    <location>
        <begin position="151"/>
        <end position="173"/>
    </location>
</feature>
<evidence type="ECO:0000256" key="1">
    <source>
        <dbReference type="SAM" id="MobiDB-lite"/>
    </source>
</evidence>
<reference evidence="3 4" key="1">
    <citation type="submission" date="2021-06" db="EMBL/GenBank/DDBJ databases">
        <title>Caerostris darwini draft genome.</title>
        <authorList>
            <person name="Kono N."/>
            <person name="Arakawa K."/>
        </authorList>
    </citation>
    <scope>NUCLEOTIDE SEQUENCE [LARGE SCALE GENOMIC DNA]</scope>
</reference>
<name>A0AAV4RX36_9ARAC</name>
<feature type="region of interest" description="Disordered" evidence="1">
    <location>
        <begin position="322"/>
        <end position="342"/>
    </location>
</feature>
<sequence>MGKKLKGGRRQILQLEEKKSSNDDSRPARSEVMSKDTTPLESEIAVFFKEINELSVAEELLEETQKRTVLKRTEPSLPEADSQSVVDVPILDNKNYCQFNDPNKNLDCTWQEIHDSSTGYNYYWNVLTNEVTWDCPEEYKAYVQSLNDFNNKKDPCPVEDDENAKKNKEKKKKVPEGAIVPISYYGYSSTSDESDHENELHVSHGIKKSAAASVIKTNTNIKKLDTKCKSEEIEPSEIIGPQLPADFQFPPAILVAHEKNDQIFVPENEIVECVEVDSSLSPKTSNRIIKSPPQLNLNEVSSEIPIHETSMKVIEKLRQQLHEKKSDEKTDCSVKKSFQGVV</sequence>
<dbReference type="SMART" id="SM00456">
    <property type="entry name" value="WW"/>
    <property type="match status" value="1"/>
</dbReference>
<gene>
    <name evidence="3" type="primary">AVEN_188602_1</name>
    <name evidence="3" type="ORF">CDAR_613481</name>
</gene>
<dbReference type="PANTHER" id="PTHR46697">
    <property type="entry name" value="FORMIN-BINDING PROTEIN 4"/>
    <property type="match status" value="1"/>
</dbReference>
<dbReference type="InterPro" id="IPR036020">
    <property type="entry name" value="WW_dom_sf"/>
</dbReference>
<dbReference type="Pfam" id="PF00397">
    <property type="entry name" value="WW"/>
    <property type="match status" value="1"/>
</dbReference>
<dbReference type="PROSITE" id="PS50020">
    <property type="entry name" value="WW_DOMAIN_2"/>
    <property type="match status" value="1"/>
</dbReference>
<protein>
    <submittedName>
        <fullName evidence="3">WW domain-containing protein</fullName>
    </submittedName>
</protein>
<feature type="domain" description="WW" evidence="2">
    <location>
        <begin position="104"/>
        <end position="138"/>
    </location>
</feature>
<dbReference type="CDD" id="cd00201">
    <property type="entry name" value="WW"/>
    <property type="match status" value="1"/>
</dbReference>
<dbReference type="InterPro" id="IPR001202">
    <property type="entry name" value="WW_dom"/>
</dbReference>
<dbReference type="Proteomes" id="UP001054837">
    <property type="component" value="Unassembled WGS sequence"/>
</dbReference>
<feature type="compositionally biased region" description="Basic and acidic residues" evidence="1">
    <location>
        <begin position="15"/>
        <end position="34"/>
    </location>
</feature>
<evidence type="ECO:0000313" key="3">
    <source>
        <dbReference type="EMBL" id="GIY24845.1"/>
    </source>
</evidence>
<evidence type="ECO:0000313" key="4">
    <source>
        <dbReference type="Proteomes" id="UP001054837"/>
    </source>
</evidence>
<keyword evidence="4" id="KW-1185">Reference proteome</keyword>
<dbReference type="Gene3D" id="2.20.70.10">
    <property type="match status" value="1"/>
</dbReference>
<feature type="compositionally biased region" description="Basic and acidic residues" evidence="1">
    <location>
        <begin position="322"/>
        <end position="334"/>
    </location>
</feature>